<dbReference type="AlphaFoldDB" id="A0A077EFD4"/>
<accession>A0A077EFD4</accession>
<name>A0A077EFD4_9FLAO</name>
<feature type="region of interest" description="Disordered" evidence="1">
    <location>
        <begin position="1"/>
        <end position="53"/>
    </location>
</feature>
<proteinExistence type="predicted"/>
<dbReference type="eggNOG" id="ENOG5033RRF">
    <property type="taxonomic scope" value="Bacteria"/>
</dbReference>
<dbReference type="HOGENOM" id="CLU_060081_0_0_10"/>
<dbReference type="STRING" id="1338011.BD94_0460"/>
<dbReference type="KEGG" id="eao:BD94_0460"/>
<sequence length="387" mass="45547">MNYATQQNSGNNQHSRTATATTVAPTVRRVRPMDAKTKRRRPSPERQTEIRTDSNATNGFLKCTFLPKLKTAQSVQACQKTERDFYNSLSRLAEHYSIEPMQTRQDYAFPYNIVLAMWDMNTQQKRTNINWDGFKLVQDSRKTYFVTDERFKTNTTLFYIPVVPLFRMLQDKQRKQSAKLLLSVCSYLYHFARIPYYRDENTYLYELYEMYKDWAEYGEAEESECNKKEIEQSEMIGDKIELEISDRTNLEAFEQRLSQFKSLDTFDKECWHIACNAFALYTEYPNASIFRNAPMPEQDPYDDDSIEYVGMERYISFVADTKGWLFDSLVESINSDFNELGALEEPSITKVFDGKKITAGNLDFENRLFDLLDDLKILLRNYKTTEE</sequence>
<dbReference type="RefSeq" id="WP_024564689.1">
    <property type="nucleotide sequence ID" value="NZ_CP007547.1"/>
</dbReference>
<gene>
    <name evidence="2" type="ORF">BD94_0460</name>
</gene>
<feature type="compositionally biased region" description="Polar residues" evidence="1">
    <location>
        <begin position="1"/>
        <end position="15"/>
    </location>
</feature>
<reference evidence="2" key="2">
    <citation type="journal article" date="2015" name="Genome Biol. Evol.">
        <title>Complete Genome Sequence and Transcriptomic Analysis of the Novel Pathogen Elizabethkingia anophelis in Response to Oxidative Stress.</title>
        <authorList>
            <person name="Li Y."/>
            <person name="Liu Y."/>
            <person name="Chew S.C."/>
            <person name="Tay M."/>
            <person name="Salido M.M."/>
            <person name="Teo J."/>
            <person name="Lauro F.M."/>
            <person name="Givskov M."/>
            <person name="Yang L."/>
        </authorList>
    </citation>
    <scope>NUCLEOTIDE SEQUENCE</scope>
    <source>
        <strain evidence="2">NUHP1</strain>
    </source>
</reference>
<evidence type="ECO:0000313" key="2">
    <source>
        <dbReference type="EMBL" id="AIL44235.1"/>
    </source>
</evidence>
<evidence type="ECO:0000256" key="1">
    <source>
        <dbReference type="SAM" id="MobiDB-lite"/>
    </source>
</evidence>
<dbReference type="Proteomes" id="UP000028933">
    <property type="component" value="Chromosome"/>
</dbReference>
<feature type="compositionally biased region" description="Basic and acidic residues" evidence="1">
    <location>
        <begin position="31"/>
        <end position="52"/>
    </location>
</feature>
<reference evidence="2" key="1">
    <citation type="journal article" date="2013" name="Lancet">
        <title>First case of E anophelis outbreak in an intensive-care unit.</title>
        <authorList>
            <person name="Teo J."/>
            <person name="Tan S.Y."/>
            <person name="Tay M."/>
            <person name="Ding Y."/>
            <person name="Kjelleberg S."/>
            <person name="Givskov M."/>
            <person name="Lin R.T."/>
            <person name="Yang L."/>
        </authorList>
    </citation>
    <scope>NUCLEOTIDE SEQUENCE [LARGE SCALE GENOMIC DNA]</scope>
    <source>
        <strain evidence="2">NUHP1</strain>
    </source>
</reference>
<protein>
    <submittedName>
        <fullName evidence="2">Uncharacterized protein</fullName>
    </submittedName>
</protein>
<dbReference type="EMBL" id="CP007547">
    <property type="protein sequence ID" value="AIL44235.1"/>
    <property type="molecule type" value="Genomic_DNA"/>
</dbReference>
<organism evidence="2 3">
    <name type="scientific">Elizabethkingia anophelis NUHP1</name>
    <dbReference type="NCBI Taxonomy" id="1338011"/>
    <lineage>
        <taxon>Bacteria</taxon>
        <taxon>Pseudomonadati</taxon>
        <taxon>Bacteroidota</taxon>
        <taxon>Flavobacteriia</taxon>
        <taxon>Flavobacteriales</taxon>
        <taxon>Weeksellaceae</taxon>
        <taxon>Elizabethkingia</taxon>
    </lineage>
</organism>
<feature type="compositionally biased region" description="Low complexity" evidence="1">
    <location>
        <begin position="16"/>
        <end position="27"/>
    </location>
</feature>
<evidence type="ECO:0000313" key="3">
    <source>
        <dbReference type="Proteomes" id="UP000028933"/>
    </source>
</evidence>